<dbReference type="InterPro" id="IPR050351">
    <property type="entry name" value="BphY/WalK/GraS-like"/>
</dbReference>
<dbReference type="EC" id="2.7.13.3" evidence="3"/>
<keyword evidence="4" id="KW-0597">Phosphoprotein</keyword>
<dbReference type="RefSeq" id="WP_394820819.1">
    <property type="nucleotide sequence ID" value="NZ_CP089984.1"/>
</dbReference>
<dbReference type="EMBL" id="CP089984">
    <property type="protein sequence ID" value="WXB11204.1"/>
    <property type="molecule type" value="Genomic_DNA"/>
</dbReference>
<dbReference type="PANTHER" id="PTHR42878:SF7">
    <property type="entry name" value="SENSOR HISTIDINE KINASE GLRK"/>
    <property type="match status" value="1"/>
</dbReference>
<feature type="compositionally biased region" description="Polar residues" evidence="10">
    <location>
        <begin position="552"/>
        <end position="575"/>
    </location>
</feature>
<name>A0ABZ2LNM0_9BACT</name>
<evidence type="ECO:0000256" key="3">
    <source>
        <dbReference type="ARBA" id="ARBA00012438"/>
    </source>
</evidence>
<evidence type="ECO:0000256" key="8">
    <source>
        <dbReference type="ARBA" id="ARBA00022840"/>
    </source>
</evidence>
<dbReference type="SUPFAM" id="SSF55874">
    <property type="entry name" value="ATPase domain of HSP90 chaperone/DNA topoisomerase II/histidine kinase"/>
    <property type="match status" value="1"/>
</dbReference>
<feature type="compositionally biased region" description="Low complexity" evidence="10">
    <location>
        <begin position="583"/>
        <end position="594"/>
    </location>
</feature>
<dbReference type="SMART" id="SM00387">
    <property type="entry name" value="HATPase_c"/>
    <property type="match status" value="1"/>
</dbReference>
<evidence type="ECO:0000313" key="15">
    <source>
        <dbReference type="EMBL" id="WXB11204.1"/>
    </source>
</evidence>
<feature type="transmembrane region" description="Helical" evidence="11">
    <location>
        <begin position="188"/>
        <end position="211"/>
    </location>
</feature>
<dbReference type="Gene3D" id="3.30.565.10">
    <property type="entry name" value="Histidine kinase-like ATPase, C-terminal domain"/>
    <property type="match status" value="1"/>
</dbReference>
<dbReference type="InterPro" id="IPR003661">
    <property type="entry name" value="HisK_dim/P_dom"/>
</dbReference>
<dbReference type="Gene3D" id="6.10.340.10">
    <property type="match status" value="1"/>
</dbReference>
<evidence type="ECO:0000256" key="11">
    <source>
        <dbReference type="SAM" id="Phobius"/>
    </source>
</evidence>
<sequence>MKALGLRSRFLVAGLLLVATSAGPCAWSAAAFRRVSEVVDATVRDSEETTAATGTLASDLEREDDALLLTLGDAQRGRRELEARRLAVARSLARVSALLDAPRERERAAALRRDVEAYHAAGDTLVESASARRAPRALDDDGAARVRYHEDVNPLLRHAVAHAARIREDHFRSSQEVAAWARDQARQAVQILACVFGAALLLSLVVAFYLARVVLSPIGELSRAVEALRQGDFTRRLKAPRRDELGQLAEGFNRMADDLEAFRRANIGEVIAAKETLEATLAALPDAVVVIEPGGGVSSANPRAADVMRALHGAPAQHVGELPLPEGVRDAVAHALRGEVANVPLDLSRSLAVRIREEHRRLLPRIVTIERAETKQDGVRYGAVLLLSDVTDLVRLDEMRMELVAVASHELRTPLTTLRMTLLLLEERAARLDATDRELLATALLGVEQLATTVGEFLDLTRIEAGQLRLHREPVDVEALLRQAMAAIQAICDEASIPIRLAMSQDAPRRIWGDAARLTVVFSNVLRNAAKYTPPGGAISITVEPAGAADVSSCNAPSGNAPSGNAPSGNVSNGKAPSGDAPSGNVSSGNVSNGKAPSGNVSSGDAPSGDVSSGNAPSGDAPSGDAPSDGDGDAVRVTITDTGPGVPEEFRRRIFDKFFRVEHYRPDAESVVHGSGIGLYIAREIVEAHGGTIACHTGPNDRGARFAIVLPVPRGDEPPPSARAAFS</sequence>
<dbReference type="PROSITE" id="PS50109">
    <property type="entry name" value="HIS_KIN"/>
    <property type="match status" value="1"/>
</dbReference>
<evidence type="ECO:0000256" key="4">
    <source>
        <dbReference type="ARBA" id="ARBA00022553"/>
    </source>
</evidence>
<keyword evidence="5" id="KW-0808">Transferase</keyword>
<dbReference type="Gene3D" id="1.10.287.130">
    <property type="match status" value="1"/>
</dbReference>
<dbReference type="Proteomes" id="UP001370348">
    <property type="component" value="Chromosome"/>
</dbReference>
<keyword evidence="6" id="KW-0547">Nucleotide-binding</keyword>
<dbReference type="InterPro" id="IPR005467">
    <property type="entry name" value="His_kinase_dom"/>
</dbReference>
<feature type="domain" description="Histidine kinase" evidence="13">
    <location>
        <begin position="406"/>
        <end position="714"/>
    </location>
</feature>
<keyword evidence="11" id="KW-0812">Transmembrane</keyword>
<keyword evidence="16" id="KW-1185">Reference proteome</keyword>
<dbReference type="InterPro" id="IPR036097">
    <property type="entry name" value="HisK_dim/P_sf"/>
</dbReference>
<keyword evidence="11" id="KW-1133">Transmembrane helix</keyword>
<keyword evidence="11" id="KW-0472">Membrane</keyword>
<keyword evidence="7" id="KW-0418">Kinase</keyword>
<evidence type="ECO:0000256" key="6">
    <source>
        <dbReference type="ARBA" id="ARBA00022741"/>
    </source>
</evidence>
<dbReference type="Pfam" id="PF02518">
    <property type="entry name" value="HATPase_c"/>
    <property type="match status" value="1"/>
</dbReference>
<organism evidence="15 16">
    <name type="scientific">Pendulispora albinea</name>
    <dbReference type="NCBI Taxonomy" id="2741071"/>
    <lineage>
        <taxon>Bacteria</taxon>
        <taxon>Pseudomonadati</taxon>
        <taxon>Myxococcota</taxon>
        <taxon>Myxococcia</taxon>
        <taxon>Myxococcales</taxon>
        <taxon>Sorangiineae</taxon>
        <taxon>Pendulisporaceae</taxon>
        <taxon>Pendulispora</taxon>
    </lineage>
</organism>
<dbReference type="CDD" id="cd06225">
    <property type="entry name" value="HAMP"/>
    <property type="match status" value="1"/>
</dbReference>
<protein>
    <recommendedName>
        <fullName evidence="3">histidine kinase</fullName>
        <ecNumber evidence="3">2.7.13.3</ecNumber>
    </recommendedName>
</protein>
<evidence type="ECO:0000259" key="14">
    <source>
        <dbReference type="PROSITE" id="PS50885"/>
    </source>
</evidence>
<evidence type="ECO:0000259" key="13">
    <source>
        <dbReference type="PROSITE" id="PS50109"/>
    </source>
</evidence>
<comment type="catalytic activity">
    <reaction evidence="1">
        <text>ATP + protein L-histidine = ADP + protein N-phospho-L-histidine.</text>
        <dbReference type="EC" id="2.7.13.3"/>
    </reaction>
</comment>
<dbReference type="PRINTS" id="PR00344">
    <property type="entry name" value="BCTRLSENSOR"/>
</dbReference>
<feature type="chain" id="PRO_5045270331" description="histidine kinase" evidence="12">
    <location>
        <begin position="27"/>
        <end position="727"/>
    </location>
</feature>
<feature type="region of interest" description="Disordered" evidence="10">
    <location>
        <begin position="549"/>
        <end position="647"/>
    </location>
</feature>
<evidence type="ECO:0000256" key="5">
    <source>
        <dbReference type="ARBA" id="ARBA00022679"/>
    </source>
</evidence>
<evidence type="ECO:0000313" key="16">
    <source>
        <dbReference type="Proteomes" id="UP001370348"/>
    </source>
</evidence>
<keyword evidence="9" id="KW-0902">Two-component regulatory system</keyword>
<evidence type="ECO:0000256" key="1">
    <source>
        <dbReference type="ARBA" id="ARBA00000085"/>
    </source>
</evidence>
<dbReference type="Gene3D" id="3.30.450.20">
    <property type="entry name" value="PAS domain"/>
    <property type="match status" value="1"/>
</dbReference>
<feature type="domain" description="HAMP" evidence="14">
    <location>
        <begin position="212"/>
        <end position="264"/>
    </location>
</feature>
<proteinExistence type="predicted"/>
<dbReference type="PANTHER" id="PTHR42878">
    <property type="entry name" value="TWO-COMPONENT HISTIDINE KINASE"/>
    <property type="match status" value="1"/>
</dbReference>
<reference evidence="15 16" key="1">
    <citation type="submission" date="2021-12" db="EMBL/GenBank/DDBJ databases">
        <title>Discovery of the Pendulisporaceae a myxobacterial family with distinct sporulation behavior and unique specialized metabolism.</title>
        <authorList>
            <person name="Garcia R."/>
            <person name="Popoff A."/>
            <person name="Bader C.D."/>
            <person name="Loehr J."/>
            <person name="Walesch S."/>
            <person name="Walt C."/>
            <person name="Boldt J."/>
            <person name="Bunk B."/>
            <person name="Haeckl F.J.F.P.J."/>
            <person name="Gunesch A.P."/>
            <person name="Birkelbach J."/>
            <person name="Nuebel U."/>
            <person name="Pietschmann T."/>
            <person name="Bach T."/>
            <person name="Mueller R."/>
        </authorList>
    </citation>
    <scope>NUCLEOTIDE SEQUENCE [LARGE SCALE GENOMIC DNA]</scope>
    <source>
        <strain evidence="15 16">MSr11954</strain>
    </source>
</reference>
<dbReference type="GO" id="GO:0005524">
    <property type="term" value="F:ATP binding"/>
    <property type="evidence" value="ECO:0007669"/>
    <property type="project" value="UniProtKB-KW"/>
</dbReference>
<feature type="signal peptide" evidence="12">
    <location>
        <begin position="1"/>
        <end position="26"/>
    </location>
</feature>
<feature type="compositionally biased region" description="Polar residues" evidence="10">
    <location>
        <begin position="599"/>
        <end position="615"/>
    </location>
</feature>
<evidence type="ECO:0000256" key="9">
    <source>
        <dbReference type="ARBA" id="ARBA00023012"/>
    </source>
</evidence>
<feature type="compositionally biased region" description="Low complexity" evidence="10">
    <location>
        <begin position="616"/>
        <end position="629"/>
    </location>
</feature>
<dbReference type="Pfam" id="PF00512">
    <property type="entry name" value="HisKA"/>
    <property type="match status" value="1"/>
</dbReference>
<comment type="subcellular location">
    <subcellularLocation>
        <location evidence="2">Membrane</location>
    </subcellularLocation>
</comment>
<keyword evidence="8 15" id="KW-0067">ATP-binding</keyword>
<dbReference type="SUPFAM" id="SSF47384">
    <property type="entry name" value="Homodimeric domain of signal transducing histidine kinase"/>
    <property type="match status" value="1"/>
</dbReference>
<dbReference type="InterPro" id="IPR004358">
    <property type="entry name" value="Sig_transdc_His_kin-like_C"/>
</dbReference>
<dbReference type="SUPFAM" id="SSF158472">
    <property type="entry name" value="HAMP domain-like"/>
    <property type="match status" value="1"/>
</dbReference>
<dbReference type="InterPro" id="IPR003594">
    <property type="entry name" value="HATPase_dom"/>
</dbReference>
<evidence type="ECO:0000256" key="10">
    <source>
        <dbReference type="SAM" id="MobiDB-lite"/>
    </source>
</evidence>
<dbReference type="PROSITE" id="PS50885">
    <property type="entry name" value="HAMP"/>
    <property type="match status" value="1"/>
</dbReference>
<gene>
    <name evidence="15" type="ORF">LZC94_25425</name>
</gene>
<dbReference type="Pfam" id="PF00672">
    <property type="entry name" value="HAMP"/>
    <property type="match status" value="1"/>
</dbReference>
<accession>A0ABZ2LNM0</accession>
<dbReference type="SMART" id="SM00388">
    <property type="entry name" value="HisKA"/>
    <property type="match status" value="1"/>
</dbReference>
<dbReference type="SMART" id="SM00304">
    <property type="entry name" value="HAMP"/>
    <property type="match status" value="1"/>
</dbReference>
<keyword evidence="12" id="KW-0732">Signal</keyword>
<evidence type="ECO:0000256" key="2">
    <source>
        <dbReference type="ARBA" id="ARBA00004370"/>
    </source>
</evidence>
<evidence type="ECO:0000256" key="12">
    <source>
        <dbReference type="SAM" id="SignalP"/>
    </source>
</evidence>
<dbReference type="InterPro" id="IPR003660">
    <property type="entry name" value="HAMP_dom"/>
</dbReference>
<evidence type="ECO:0000256" key="7">
    <source>
        <dbReference type="ARBA" id="ARBA00022777"/>
    </source>
</evidence>
<dbReference type="InterPro" id="IPR036890">
    <property type="entry name" value="HATPase_C_sf"/>
</dbReference>